<evidence type="ECO:0000259" key="2">
    <source>
        <dbReference type="PROSITE" id="PS50280"/>
    </source>
</evidence>
<dbReference type="SMART" id="SM00317">
    <property type="entry name" value="SET"/>
    <property type="match status" value="1"/>
</dbReference>
<sequence length="453" mass="49653">MAERTVMTLNMGFPSRPRRNWLPCLYLLLWLVKPEPIDHVSKTLETNSSSSATMCRWNPPGPLRPRMSASCPPAVNTTTTTAPMTRRPSTPWTQTPYCVASVDKDNATSQRYCTFTSATFRAGRGLSFVGTPDAAAALADALLSEPWHSPFPSHVDVLADTNRSSTYAVVPMPGKGLGVVATRHIPAGEILMADYPLLIADVAAGHGELLRLAVERLPLPEMFFDLARSHGGGDAVEDVLNTNTFAVGVGDGDYMGLYPEIARINHACSPNSFSRFHPSDLTMDVGAMRDIMSGEEITISYIPLGLPSSHRAGQIRAWGFACTCALCSTPAENDLSDRYRERLGGLRGRLMHAHKELTAEEVHAIAEEMMEIVEVERISPQLGGYCETVAQVLLAKGDEKGALRYLRLSLDAWLLYGGEDHAHVPNIRSNLRDLEDRVLRSRGLKVRKECSHS</sequence>
<reference evidence="3 4" key="1">
    <citation type="journal article" date="2019" name="Mol. Biol. Evol.">
        <title>Blast fungal genomes show frequent chromosomal changes, gene gains and losses, and effector gene turnover.</title>
        <authorList>
            <person name="Gomez Luciano L.B."/>
            <person name="Jason Tsai I."/>
            <person name="Chuma I."/>
            <person name="Tosa Y."/>
            <person name="Chen Y.H."/>
            <person name="Li J.Y."/>
            <person name="Li M.Y."/>
            <person name="Jade Lu M.Y."/>
            <person name="Nakayashiki H."/>
            <person name="Li W.H."/>
        </authorList>
    </citation>
    <scope>NUCLEOTIDE SEQUENCE [LARGE SCALE GENOMIC DNA]</scope>
    <source>
        <strain evidence="3 4">NI907</strain>
    </source>
</reference>
<reference evidence="4" key="3">
    <citation type="submission" date="2025-08" db="UniProtKB">
        <authorList>
            <consortium name="RefSeq"/>
        </authorList>
    </citation>
    <scope>IDENTIFICATION</scope>
    <source>
        <strain evidence="4">NI907</strain>
    </source>
</reference>
<accession>A0A6P8B5G5</accession>
<feature type="domain" description="SET" evidence="2">
    <location>
        <begin position="162"/>
        <end position="302"/>
    </location>
</feature>
<dbReference type="CDD" id="cd20071">
    <property type="entry name" value="SET_SMYD"/>
    <property type="match status" value="1"/>
</dbReference>
<dbReference type="Gene3D" id="2.170.270.10">
    <property type="entry name" value="SET domain"/>
    <property type="match status" value="1"/>
</dbReference>
<evidence type="ECO:0000313" key="3">
    <source>
        <dbReference type="Proteomes" id="UP000515153"/>
    </source>
</evidence>
<evidence type="ECO:0000313" key="4">
    <source>
        <dbReference type="RefSeq" id="XP_030982471.1"/>
    </source>
</evidence>
<dbReference type="SUPFAM" id="SSF82199">
    <property type="entry name" value="SET domain"/>
    <property type="match status" value="1"/>
</dbReference>
<protein>
    <recommendedName>
        <fullName evidence="2">SET domain-containing protein</fullName>
    </recommendedName>
</protein>
<dbReference type="AlphaFoldDB" id="A0A6P8B5G5"/>
<reference evidence="4" key="2">
    <citation type="submission" date="2019-10" db="EMBL/GenBank/DDBJ databases">
        <authorList>
            <consortium name="NCBI Genome Project"/>
        </authorList>
    </citation>
    <scope>NUCLEOTIDE SEQUENCE</scope>
    <source>
        <strain evidence="4">NI907</strain>
    </source>
</reference>
<feature type="region of interest" description="Disordered" evidence="1">
    <location>
        <begin position="66"/>
        <end position="90"/>
    </location>
</feature>
<dbReference type="Pfam" id="PF00856">
    <property type="entry name" value="SET"/>
    <property type="match status" value="1"/>
</dbReference>
<dbReference type="Proteomes" id="UP000515153">
    <property type="component" value="Chromosome I"/>
</dbReference>
<dbReference type="RefSeq" id="XP_030982471.1">
    <property type="nucleotide sequence ID" value="XM_031126153.1"/>
</dbReference>
<feature type="compositionally biased region" description="Low complexity" evidence="1">
    <location>
        <begin position="72"/>
        <end position="90"/>
    </location>
</feature>
<dbReference type="KEGG" id="pgri:PgNI_06126"/>
<evidence type="ECO:0000256" key="1">
    <source>
        <dbReference type="SAM" id="MobiDB-lite"/>
    </source>
</evidence>
<keyword evidence="3" id="KW-1185">Reference proteome</keyword>
<dbReference type="PANTHER" id="PTHR47332:SF6">
    <property type="entry name" value="SET DOMAIN-CONTAINING PROTEIN"/>
    <property type="match status" value="1"/>
</dbReference>
<gene>
    <name evidence="4" type="ORF">PgNI_06126</name>
</gene>
<name>A0A6P8B5G5_PYRGI</name>
<dbReference type="InterPro" id="IPR001214">
    <property type="entry name" value="SET_dom"/>
</dbReference>
<dbReference type="PANTHER" id="PTHR47332">
    <property type="entry name" value="SET DOMAIN-CONTAINING PROTEIN 5"/>
    <property type="match status" value="1"/>
</dbReference>
<dbReference type="InterPro" id="IPR053185">
    <property type="entry name" value="SET_domain_protein"/>
</dbReference>
<proteinExistence type="predicted"/>
<organism evidence="3 4">
    <name type="scientific">Pyricularia grisea</name>
    <name type="common">Crabgrass-specific blast fungus</name>
    <name type="synonym">Magnaporthe grisea</name>
    <dbReference type="NCBI Taxonomy" id="148305"/>
    <lineage>
        <taxon>Eukaryota</taxon>
        <taxon>Fungi</taxon>
        <taxon>Dikarya</taxon>
        <taxon>Ascomycota</taxon>
        <taxon>Pezizomycotina</taxon>
        <taxon>Sordariomycetes</taxon>
        <taxon>Sordariomycetidae</taxon>
        <taxon>Magnaporthales</taxon>
        <taxon>Pyriculariaceae</taxon>
        <taxon>Pyricularia</taxon>
    </lineage>
</organism>
<dbReference type="PROSITE" id="PS50280">
    <property type="entry name" value="SET"/>
    <property type="match status" value="1"/>
</dbReference>
<dbReference type="GeneID" id="41961062"/>
<dbReference type="InterPro" id="IPR046341">
    <property type="entry name" value="SET_dom_sf"/>
</dbReference>